<evidence type="ECO:0000259" key="5">
    <source>
        <dbReference type="PROSITE" id="PS51011"/>
    </source>
</evidence>
<gene>
    <name evidence="6" type="ORF">LSTR_LSTR008986</name>
</gene>
<feature type="region of interest" description="Disordered" evidence="4">
    <location>
        <begin position="668"/>
        <end position="706"/>
    </location>
</feature>
<dbReference type="AlphaFoldDB" id="A0A482WXP3"/>
<dbReference type="GO" id="GO:0005634">
    <property type="term" value="C:nucleus"/>
    <property type="evidence" value="ECO:0007669"/>
    <property type="project" value="TreeGrafter"/>
</dbReference>
<comment type="caution">
    <text evidence="6">The sequence shown here is derived from an EMBL/GenBank/DDBJ whole genome shotgun (WGS) entry which is preliminary data.</text>
</comment>
<evidence type="ECO:0000256" key="1">
    <source>
        <dbReference type="ARBA" id="ARBA00023015"/>
    </source>
</evidence>
<protein>
    <recommendedName>
        <fullName evidence="5">ARID domain-containing protein</fullName>
    </recommendedName>
</protein>
<reference evidence="6 7" key="1">
    <citation type="journal article" date="2017" name="Gigascience">
        <title>Genome sequence of the small brown planthopper, Laodelphax striatellus.</title>
        <authorList>
            <person name="Zhu J."/>
            <person name="Jiang F."/>
            <person name="Wang X."/>
            <person name="Yang P."/>
            <person name="Bao Y."/>
            <person name="Zhao W."/>
            <person name="Wang W."/>
            <person name="Lu H."/>
            <person name="Wang Q."/>
            <person name="Cui N."/>
            <person name="Li J."/>
            <person name="Chen X."/>
            <person name="Luo L."/>
            <person name="Yu J."/>
            <person name="Kang L."/>
            <person name="Cui F."/>
        </authorList>
    </citation>
    <scope>NUCLEOTIDE SEQUENCE [LARGE SCALE GENOMIC DNA]</scope>
    <source>
        <strain evidence="6">Lst14</strain>
    </source>
</reference>
<evidence type="ECO:0000313" key="6">
    <source>
        <dbReference type="EMBL" id="RZF38263.1"/>
    </source>
</evidence>
<keyword evidence="7" id="KW-1185">Reference proteome</keyword>
<evidence type="ECO:0000256" key="4">
    <source>
        <dbReference type="SAM" id="MobiDB-lite"/>
    </source>
</evidence>
<dbReference type="SMR" id="A0A482WXP3"/>
<dbReference type="Pfam" id="PF01388">
    <property type="entry name" value="ARID"/>
    <property type="match status" value="1"/>
</dbReference>
<dbReference type="SMART" id="SM01014">
    <property type="entry name" value="ARID"/>
    <property type="match status" value="1"/>
</dbReference>
<keyword evidence="2" id="KW-0804">Transcription</keyword>
<feature type="region of interest" description="Disordered" evidence="4">
    <location>
        <begin position="251"/>
        <end position="304"/>
    </location>
</feature>
<feature type="region of interest" description="Disordered" evidence="4">
    <location>
        <begin position="396"/>
        <end position="425"/>
    </location>
</feature>
<feature type="compositionally biased region" description="Polar residues" evidence="4">
    <location>
        <begin position="600"/>
        <end position="617"/>
    </location>
</feature>
<dbReference type="SMART" id="SM00501">
    <property type="entry name" value="BRIGHT"/>
    <property type="match status" value="1"/>
</dbReference>
<feature type="region of interest" description="Disordered" evidence="4">
    <location>
        <begin position="763"/>
        <end position="855"/>
    </location>
</feature>
<dbReference type="SUPFAM" id="SSF46774">
    <property type="entry name" value="ARID-like"/>
    <property type="match status" value="1"/>
</dbReference>
<name>A0A482WXP3_LAOST</name>
<dbReference type="InParanoid" id="A0A482WXP3"/>
<evidence type="ECO:0000256" key="3">
    <source>
        <dbReference type="ARBA" id="ARBA00023242"/>
    </source>
</evidence>
<organism evidence="6 7">
    <name type="scientific">Laodelphax striatellus</name>
    <name type="common">Small brown planthopper</name>
    <name type="synonym">Delphax striatella</name>
    <dbReference type="NCBI Taxonomy" id="195883"/>
    <lineage>
        <taxon>Eukaryota</taxon>
        <taxon>Metazoa</taxon>
        <taxon>Ecdysozoa</taxon>
        <taxon>Arthropoda</taxon>
        <taxon>Hexapoda</taxon>
        <taxon>Insecta</taxon>
        <taxon>Pterygota</taxon>
        <taxon>Neoptera</taxon>
        <taxon>Paraneoptera</taxon>
        <taxon>Hemiptera</taxon>
        <taxon>Auchenorrhyncha</taxon>
        <taxon>Fulgoroidea</taxon>
        <taxon>Delphacidae</taxon>
        <taxon>Criomorphinae</taxon>
        <taxon>Laodelphax</taxon>
    </lineage>
</organism>
<dbReference type="EMBL" id="QKKF02022725">
    <property type="protein sequence ID" value="RZF38263.1"/>
    <property type="molecule type" value="Genomic_DNA"/>
</dbReference>
<proteinExistence type="predicted"/>
<feature type="compositionally biased region" description="Low complexity" evidence="4">
    <location>
        <begin position="410"/>
        <end position="425"/>
    </location>
</feature>
<sequence>MATDYKLIGVPCGQHGPYTFYKAFKYSKNGKANILALSEFFFVKMWSDNDLISIGELQLLWEDKNTEQTLASLRLYILPENTPDGRQDFHGEDEVLAITEKVVLRVEDLLTCLADAADWSWGLTAVANQDCSGKRRLQNVQRPQLLNDCTAIEMDDIDSEKELLDALHWETSIGVVVLSFPRYCRYRGLLKRLEGVHNKWLRTALVVALGGFTVPCRNTRVLFCKDTFDYPDLEGHELLCNHLAPKLKGRPRKKRKIYSNTPEGSECESESSQSTTSSTKTKVSIPLEKSRNGLSPRRSTRGTGSIQEKEFLDKLFAFMKGKNNPITRIPSIGFKEIDLYSFYHKVQNLGGYDAVTAGRMWKYVYEELGGDQNSTSAATISRRHYERLLLPYERQHGGNHVTSRLKKQSGESSSAASTSSCNMAASTSGSAATPVSIMSSLNLSSSVSITPSVTITPNLPNKLSAAAASEKVNEKRLSNKITSLRGIRLKPEKMLVDTGGGKENIPVSNSSNLASKPDLSSELIDLCSEDSQSPTKGNVSVQPTLKKQKLEILKEGGLEVTPVTSSSGVSSTSSSVAASSDGQKADEGRPSVIRHPVPETSISTDNGSRSENTSNKLSIRVPEMNRACLNIPEINRSKLVDSKCKTSSPDRGRSKISIMVTPDLSSMFAPPSAHTSNGSSTQKTTNSINGQQRLYPSPPASPWAKRTIYGNPKDIIQPTIKRPVAEEVLDLRMKGSAGESEVSAKSVLPNRQIGSNLEITLVPTKMSGLPPPPVSSPLPAPTASRRKKSSPAPAPHSFSNGHVEAARSPSLIKQPSHSPSLYQSSLIIPNVSSTNNSRRKTSTGKKTNAASQQQINSSFPMQFAGAQNSYKMSPAAAANALDSFYLSALFNNLLPPAASPAAAFGPAAQQLQLYKELYCRQLAAGTAAAAAADPLPENFPRLLQDGSTSITLVANNSTPTSK</sequence>
<feature type="compositionally biased region" description="Polar residues" evidence="4">
    <location>
        <begin position="811"/>
        <end position="831"/>
    </location>
</feature>
<dbReference type="PROSITE" id="PS51011">
    <property type="entry name" value="ARID"/>
    <property type="match status" value="1"/>
</dbReference>
<dbReference type="STRING" id="195883.A0A482WXP3"/>
<feature type="region of interest" description="Disordered" evidence="4">
    <location>
        <begin position="561"/>
        <end position="617"/>
    </location>
</feature>
<dbReference type="CDD" id="cd16869">
    <property type="entry name" value="ARID_ARID5"/>
    <property type="match status" value="1"/>
</dbReference>
<accession>A0A482WXP3</accession>
<evidence type="ECO:0000256" key="2">
    <source>
        <dbReference type="ARBA" id="ARBA00023163"/>
    </source>
</evidence>
<feature type="compositionally biased region" description="Low complexity" evidence="4">
    <location>
        <begin position="270"/>
        <end position="284"/>
    </location>
</feature>
<feature type="domain" description="ARID" evidence="5">
    <location>
        <begin position="305"/>
        <end position="397"/>
    </location>
</feature>
<feature type="compositionally biased region" description="Low complexity" evidence="4">
    <location>
        <begin position="563"/>
        <end position="580"/>
    </location>
</feature>
<feature type="compositionally biased region" description="Polar residues" evidence="4">
    <location>
        <begin position="673"/>
        <end position="694"/>
    </location>
</feature>
<dbReference type="InterPro" id="IPR036431">
    <property type="entry name" value="ARID_dom_sf"/>
</dbReference>
<dbReference type="GO" id="GO:0006357">
    <property type="term" value="P:regulation of transcription by RNA polymerase II"/>
    <property type="evidence" value="ECO:0007669"/>
    <property type="project" value="TreeGrafter"/>
</dbReference>
<keyword evidence="1" id="KW-0805">Transcription regulation</keyword>
<evidence type="ECO:0000313" key="7">
    <source>
        <dbReference type="Proteomes" id="UP000291343"/>
    </source>
</evidence>
<dbReference type="InterPro" id="IPR001606">
    <property type="entry name" value="ARID_dom"/>
</dbReference>
<dbReference type="PANTHER" id="PTHR13964:SF44">
    <property type="entry name" value="ARID DOMAIN-CONTAINING PROTEIN"/>
    <property type="match status" value="1"/>
</dbReference>
<dbReference type="InterPro" id="IPR051232">
    <property type="entry name" value="ARID/SWI1_ChromRemod"/>
</dbReference>
<feature type="compositionally biased region" description="Pro residues" evidence="4">
    <location>
        <begin position="769"/>
        <end position="780"/>
    </location>
</feature>
<feature type="compositionally biased region" description="Polar residues" evidence="4">
    <location>
        <begin position="844"/>
        <end position="855"/>
    </location>
</feature>
<dbReference type="PANTHER" id="PTHR13964">
    <property type="entry name" value="RBP-RELATED"/>
    <property type="match status" value="1"/>
</dbReference>
<dbReference type="Gene3D" id="1.10.150.60">
    <property type="entry name" value="ARID DNA-binding domain"/>
    <property type="match status" value="1"/>
</dbReference>
<keyword evidence="3" id="KW-0539">Nucleus</keyword>
<dbReference type="Proteomes" id="UP000291343">
    <property type="component" value="Unassembled WGS sequence"/>
</dbReference>
<dbReference type="OrthoDB" id="1938591at2759"/>
<dbReference type="GO" id="GO:0000976">
    <property type="term" value="F:transcription cis-regulatory region binding"/>
    <property type="evidence" value="ECO:0007669"/>
    <property type="project" value="TreeGrafter"/>
</dbReference>